<feature type="domain" description="PNPLA" evidence="19">
    <location>
        <begin position="402"/>
        <end position="568"/>
    </location>
</feature>
<dbReference type="CDD" id="cd00038">
    <property type="entry name" value="CAP_ED"/>
    <property type="match status" value="1"/>
</dbReference>
<dbReference type="PROSITE" id="PS50042">
    <property type="entry name" value="CNMP_BINDING_3"/>
    <property type="match status" value="2"/>
</dbReference>
<evidence type="ECO:0000256" key="4">
    <source>
        <dbReference type="ARBA" id="ARBA00022553"/>
    </source>
</evidence>
<dbReference type="SUPFAM" id="SSF51206">
    <property type="entry name" value="cAMP-binding domain-like"/>
    <property type="match status" value="2"/>
</dbReference>
<evidence type="ECO:0000256" key="12">
    <source>
        <dbReference type="ARBA" id="ARBA00047314"/>
    </source>
</evidence>
<dbReference type="PROSITE" id="PS51635">
    <property type="entry name" value="PNPLA"/>
    <property type="match status" value="1"/>
</dbReference>
<dbReference type="InterPro" id="IPR018490">
    <property type="entry name" value="cNMP-bd_dom_sf"/>
</dbReference>
<feature type="compositionally biased region" description="Polar residues" evidence="17">
    <location>
        <begin position="775"/>
        <end position="786"/>
    </location>
</feature>
<dbReference type="PaxDb" id="10029-XP_007637165.1"/>
<evidence type="ECO:0000256" key="7">
    <source>
        <dbReference type="ARBA" id="ARBA00022824"/>
    </source>
</evidence>
<evidence type="ECO:0000256" key="11">
    <source>
        <dbReference type="ARBA" id="ARBA00023136"/>
    </source>
</evidence>
<dbReference type="STRING" id="10029.G3I5Y4"/>
<dbReference type="InterPro" id="IPR000595">
    <property type="entry name" value="cNMP-bd_dom"/>
</dbReference>
<comment type="catalytic activity">
    <reaction evidence="12">
        <text>1-(9Z-octadecenoyl)-sn-glycero-3-phosphocholine + H2O = sn-glycerol 3-phosphocholine + (9Z)-octadecenoate + H(+)</text>
        <dbReference type="Rhea" id="RHEA:40807"/>
        <dbReference type="ChEBI" id="CHEBI:15377"/>
        <dbReference type="ChEBI" id="CHEBI:15378"/>
        <dbReference type="ChEBI" id="CHEBI:16870"/>
        <dbReference type="ChEBI" id="CHEBI:28610"/>
        <dbReference type="ChEBI" id="CHEBI:30823"/>
    </reaction>
    <physiologicalReaction direction="left-to-right" evidence="12">
        <dbReference type="Rhea" id="RHEA:40808"/>
    </physiologicalReaction>
</comment>
<dbReference type="InterPro" id="IPR002641">
    <property type="entry name" value="PNPLA_dom"/>
</dbReference>
<evidence type="ECO:0000256" key="14">
    <source>
        <dbReference type="ARBA" id="ARBA00048454"/>
    </source>
</evidence>
<dbReference type="Gene3D" id="2.60.120.10">
    <property type="entry name" value="Jelly Rolls"/>
    <property type="match status" value="2"/>
</dbReference>
<dbReference type="SUPFAM" id="SSF52151">
    <property type="entry name" value="FabD/lysophospholipase-like"/>
    <property type="match status" value="1"/>
</dbReference>
<feature type="region of interest" description="Disordered" evidence="17">
    <location>
        <begin position="730"/>
        <end position="798"/>
    </location>
</feature>
<evidence type="ECO:0000313" key="20">
    <source>
        <dbReference type="EMBL" id="EGW07285.1"/>
    </source>
</evidence>
<dbReference type="GO" id="GO:0005789">
    <property type="term" value="C:endoplasmic reticulum membrane"/>
    <property type="evidence" value="ECO:0007669"/>
    <property type="project" value="UniProtKB-SubCell"/>
</dbReference>
<keyword evidence="5" id="KW-0812">Transmembrane</keyword>
<keyword evidence="4" id="KW-0597">Phosphoprotein</keyword>
<evidence type="ECO:0000256" key="1">
    <source>
        <dbReference type="ARBA" id="ARBA00004643"/>
    </source>
</evidence>
<feature type="short sequence motif" description="GXGXXG" evidence="16">
    <location>
        <begin position="406"/>
        <end position="411"/>
    </location>
</feature>
<feature type="domain" description="Cyclic nucleotide-binding" evidence="18">
    <location>
        <begin position="1"/>
        <end position="43"/>
    </location>
</feature>
<evidence type="ECO:0000256" key="3">
    <source>
        <dbReference type="ARBA" id="ARBA00013274"/>
    </source>
</evidence>
<evidence type="ECO:0000256" key="17">
    <source>
        <dbReference type="SAM" id="MobiDB-lite"/>
    </source>
</evidence>
<evidence type="ECO:0000256" key="9">
    <source>
        <dbReference type="ARBA" id="ARBA00022989"/>
    </source>
</evidence>
<evidence type="ECO:0000256" key="5">
    <source>
        <dbReference type="ARBA" id="ARBA00022692"/>
    </source>
</evidence>
<comment type="catalytic activity">
    <reaction evidence="15">
        <text>1-hexadecanoyl-sn-glycero-3-phosphocholine + H2O = sn-glycerol 3-phosphocholine + hexadecanoate + H(+)</text>
        <dbReference type="Rhea" id="RHEA:40435"/>
        <dbReference type="ChEBI" id="CHEBI:7896"/>
        <dbReference type="ChEBI" id="CHEBI:15377"/>
        <dbReference type="ChEBI" id="CHEBI:15378"/>
        <dbReference type="ChEBI" id="CHEBI:16870"/>
        <dbReference type="ChEBI" id="CHEBI:72998"/>
    </reaction>
    <physiologicalReaction direction="left-to-right" evidence="15">
        <dbReference type="Rhea" id="RHEA:40436"/>
    </physiologicalReaction>
</comment>
<organism evidence="20 21">
    <name type="scientific">Cricetulus griseus</name>
    <name type="common">Chinese hamster</name>
    <name type="synonym">Cricetulus barabensis griseus</name>
    <dbReference type="NCBI Taxonomy" id="10029"/>
    <lineage>
        <taxon>Eukaryota</taxon>
        <taxon>Metazoa</taxon>
        <taxon>Chordata</taxon>
        <taxon>Craniata</taxon>
        <taxon>Vertebrata</taxon>
        <taxon>Euteleostomi</taxon>
        <taxon>Mammalia</taxon>
        <taxon>Eutheria</taxon>
        <taxon>Euarchontoglires</taxon>
        <taxon>Glires</taxon>
        <taxon>Rodentia</taxon>
        <taxon>Myomorpha</taxon>
        <taxon>Muroidea</taxon>
        <taxon>Cricetidae</taxon>
        <taxon>Cricetinae</taxon>
        <taxon>Cricetulus</taxon>
    </lineage>
</organism>
<dbReference type="Pfam" id="PF24179">
    <property type="entry name" value="NTE_Ploop"/>
    <property type="match status" value="1"/>
</dbReference>
<dbReference type="Pfam" id="PF00027">
    <property type="entry name" value="cNMP_binding"/>
    <property type="match status" value="1"/>
</dbReference>
<gene>
    <name evidence="20" type="ORF">I79_018895</name>
</gene>
<feature type="active site" description="Proton acceptor" evidence="16">
    <location>
        <position position="555"/>
    </location>
</feature>
<dbReference type="EMBL" id="JH001326">
    <property type="protein sequence ID" value="EGW07285.1"/>
    <property type="molecule type" value="Genomic_DNA"/>
</dbReference>
<dbReference type="FunCoup" id="G3I5Y4">
    <property type="interactions" value="896"/>
</dbReference>
<feature type="short sequence motif" description="GXSXG" evidence="16">
    <location>
        <begin position="433"/>
        <end position="437"/>
    </location>
</feature>
<dbReference type="PANTHER" id="PTHR14226">
    <property type="entry name" value="NEUROPATHY TARGET ESTERASE/SWISS CHEESE D.MELANOGASTER"/>
    <property type="match status" value="1"/>
</dbReference>
<keyword evidence="8 16" id="KW-0442">Lipid degradation</keyword>
<evidence type="ECO:0000313" key="21">
    <source>
        <dbReference type="Proteomes" id="UP000001075"/>
    </source>
</evidence>
<name>G3I5Y4_CRIGR</name>
<evidence type="ECO:0000259" key="19">
    <source>
        <dbReference type="PROSITE" id="PS51635"/>
    </source>
</evidence>
<feature type="active site" description="Nucleophile" evidence="16">
    <location>
        <position position="435"/>
    </location>
</feature>
<dbReference type="Proteomes" id="UP000001075">
    <property type="component" value="Unassembled WGS sequence"/>
</dbReference>
<keyword evidence="10 16" id="KW-0443">Lipid metabolism</keyword>
<dbReference type="SMART" id="SM00100">
    <property type="entry name" value="cNMP"/>
    <property type="match status" value="1"/>
</dbReference>
<evidence type="ECO:0000256" key="6">
    <source>
        <dbReference type="ARBA" id="ARBA00022801"/>
    </source>
</evidence>
<evidence type="ECO:0000256" key="10">
    <source>
        <dbReference type="ARBA" id="ARBA00023098"/>
    </source>
</evidence>
<dbReference type="eggNOG" id="KOG2968">
    <property type="taxonomic scope" value="Eukaryota"/>
</dbReference>
<dbReference type="GO" id="GO:0004622">
    <property type="term" value="F:phosphatidylcholine lysophospholipase activity"/>
    <property type="evidence" value="ECO:0007669"/>
    <property type="project" value="UniProtKB-EC"/>
</dbReference>
<dbReference type="FunFam" id="2.60.120.10:FF:000010">
    <property type="entry name" value="neuropathy target esterase isoform X1"/>
    <property type="match status" value="1"/>
</dbReference>
<dbReference type="AlphaFoldDB" id="G3I5Y4"/>
<reference evidence="21" key="1">
    <citation type="journal article" date="2011" name="Nat. Biotechnol.">
        <title>The genomic sequence of the Chinese hamster ovary (CHO)-K1 cell line.</title>
        <authorList>
            <person name="Xu X."/>
            <person name="Nagarajan H."/>
            <person name="Lewis N.E."/>
            <person name="Pan S."/>
            <person name="Cai Z."/>
            <person name="Liu X."/>
            <person name="Chen W."/>
            <person name="Xie M."/>
            <person name="Wang W."/>
            <person name="Hammond S."/>
            <person name="Andersen M.R."/>
            <person name="Neff N."/>
            <person name="Passarelli B."/>
            <person name="Koh W."/>
            <person name="Fan H.C."/>
            <person name="Wang J."/>
            <person name="Gui Y."/>
            <person name="Lee K.H."/>
            <person name="Betenbaugh M.J."/>
            <person name="Quake S.R."/>
            <person name="Famili I."/>
            <person name="Palsson B.O."/>
            <person name="Wang J."/>
        </authorList>
    </citation>
    <scope>NUCLEOTIDE SEQUENCE [LARGE SCALE GENOMIC DNA]</scope>
    <source>
        <strain evidence="21">CHO K1 cell line</strain>
    </source>
</reference>
<protein>
    <recommendedName>
        <fullName evidence="3">lysophospholipase</fullName>
        <ecNumber evidence="3">3.1.1.5</ecNumber>
    </recommendedName>
</protein>
<dbReference type="Pfam" id="PF01734">
    <property type="entry name" value="Patatin"/>
    <property type="match status" value="1"/>
</dbReference>
<comment type="catalytic activity">
    <reaction evidence="14">
        <text>a 1-acyl-sn-glycero-3-phosphocholine + H2O = sn-glycerol 3-phosphocholine + a fatty acid + H(+)</text>
        <dbReference type="Rhea" id="RHEA:15177"/>
        <dbReference type="ChEBI" id="CHEBI:15377"/>
        <dbReference type="ChEBI" id="CHEBI:15378"/>
        <dbReference type="ChEBI" id="CHEBI:16870"/>
        <dbReference type="ChEBI" id="CHEBI:28868"/>
        <dbReference type="ChEBI" id="CHEBI:58168"/>
        <dbReference type="EC" id="3.1.1.5"/>
    </reaction>
    <physiologicalReaction direction="left-to-right" evidence="14">
        <dbReference type="Rhea" id="RHEA:15178"/>
    </physiologicalReaction>
</comment>
<sequence>MVGQLAVLTGEPLMFTIKANRDCSFLSISKAHFYEIMRKRPDIVLGVAHTVVKRMSSFVRQIDFALDWMEVEAGRAIYRQGDKSDCTYIVLSGRLRSVIRKDDGKKRLAGEYGRGDLVGVVETLTHQARATTVHAVRDSELAKLPAGALTSIKRRYPQVVTRLIHLLGEKILGSLQQASATGHQLGLHTANNKWDLGNPPGNLSTVAAMPVSEDVPLPAFALELQHALSAIGPVLLLTSDNIKQRLGSAALDSIHEYRLSSWLGQQEDIHRIVLYQADSTLTPWTQRCIRQADCILIVGLGEQEPAVGELERMLENTAVRAQKQLILLHKEEGPGPARTVEWLNMRSWCSGHLHLRCPRRVFSKRSLPKLVEMYTRIFQRSPDRHSDFSRLARVLTGNAIALVLGGGGARGCAQVGILRALAECGIPVDMIGGTSIGSFMGALFAEERSYSQMRIRAKQWAEGMTSMMKAVLDLTYPITSMFSGTGFNSSICSIFRDRQIEDLWLPYFAITTDITASAMRVHTDGSLWRYVRASMSLSGYMPPLCDPKDGHLLMDGGYINNLPADVARSMGAKVVIAIDVGSRDEMDLTNYGDALSGWWLLWKRWNPLATKVKVLNMAEIQTRLAYVCCVRQLEMVKNSDYCEYLRPPIDSYRTLDFGKFDEISEVGYQHGRTVFDIWVRSGVLEKMLQDQQGTSKRKDCGAFTCPNASFTDLAEIVSRIEPAKMAVVDDESDYQTEYEEELADIPKETYADFQSTGMESDSDSEDEPSLWQEPSGVTSPEQSQDSWLPDQEEQGSKL</sequence>
<dbReference type="InParanoid" id="G3I5Y4"/>
<evidence type="ECO:0000259" key="18">
    <source>
        <dbReference type="PROSITE" id="PS50042"/>
    </source>
</evidence>
<comment type="subcellular location">
    <subcellularLocation>
        <location evidence="1">Endoplasmic reticulum membrane</location>
        <topology evidence="1">Single-pass type III membrane protein</topology>
    </subcellularLocation>
</comment>
<dbReference type="InterPro" id="IPR050301">
    <property type="entry name" value="NTE"/>
</dbReference>
<dbReference type="PANTHER" id="PTHR14226:SF23">
    <property type="entry name" value="PATATIN-LIKE PHOSPHOLIPASE DOMAIN-CONTAINING PROTEIN 7"/>
    <property type="match status" value="1"/>
</dbReference>
<dbReference type="InterPro" id="IPR016035">
    <property type="entry name" value="Acyl_Trfase/lysoPLipase"/>
</dbReference>
<comment type="catalytic activity">
    <reaction evidence="13">
        <text>1-hexadecanoyl-sn-glycero-3-phosphate + H2O = sn-glycerol 3-phosphate + hexadecanoate + H(+)</text>
        <dbReference type="Rhea" id="RHEA:49092"/>
        <dbReference type="ChEBI" id="CHEBI:7896"/>
        <dbReference type="ChEBI" id="CHEBI:15377"/>
        <dbReference type="ChEBI" id="CHEBI:15378"/>
        <dbReference type="ChEBI" id="CHEBI:57518"/>
        <dbReference type="ChEBI" id="CHEBI:57597"/>
    </reaction>
    <physiologicalReaction direction="left-to-right" evidence="13">
        <dbReference type="Rhea" id="RHEA:49093"/>
    </physiologicalReaction>
</comment>
<dbReference type="InterPro" id="IPR056556">
    <property type="entry name" value="NTE1_P-loop_dom"/>
</dbReference>
<dbReference type="GO" id="GO:0016042">
    <property type="term" value="P:lipid catabolic process"/>
    <property type="evidence" value="ECO:0007669"/>
    <property type="project" value="UniProtKB-UniRule"/>
</dbReference>
<keyword evidence="9" id="KW-1133">Transmembrane helix</keyword>
<keyword evidence="11" id="KW-0472">Membrane</keyword>
<feature type="domain" description="Cyclic nucleotide-binding" evidence="18">
    <location>
        <begin position="65"/>
        <end position="170"/>
    </location>
</feature>
<feature type="short sequence motif" description="DGA/G" evidence="16">
    <location>
        <begin position="555"/>
        <end position="557"/>
    </location>
</feature>
<dbReference type="FunFam" id="3.40.1090.10:FF:000001">
    <property type="entry name" value="neuropathy target esterase isoform X2"/>
    <property type="match status" value="1"/>
</dbReference>
<evidence type="ECO:0000256" key="2">
    <source>
        <dbReference type="ARBA" id="ARBA00006636"/>
    </source>
</evidence>
<keyword evidence="6 16" id="KW-0378">Hydrolase</keyword>
<evidence type="ECO:0000256" key="8">
    <source>
        <dbReference type="ARBA" id="ARBA00022963"/>
    </source>
</evidence>
<dbReference type="EC" id="3.1.1.5" evidence="3"/>
<dbReference type="Gene3D" id="3.40.1090.10">
    <property type="entry name" value="Cytosolic phospholipase A2 catalytic domain"/>
    <property type="match status" value="1"/>
</dbReference>
<comment type="similarity">
    <text evidence="2">Belongs to the NTE family.</text>
</comment>
<dbReference type="InterPro" id="IPR014710">
    <property type="entry name" value="RmlC-like_jellyroll"/>
</dbReference>
<proteinExistence type="inferred from homology"/>
<accession>G3I5Y4</accession>
<evidence type="ECO:0000256" key="16">
    <source>
        <dbReference type="PROSITE-ProRule" id="PRU01161"/>
    </source>
</evidence>
<evidence type="ECO:0000256" key="13">
    <source>
        <dbReference type="ARBA" id="ARBA00048133"/>
    </source>
</evidence>
<feature type="compositionally biased region" description="Acidic residues" evidence="17">
    <location>
        <begin position="730"/>
        <end position="743"/>
    </location>
</feature>
<keyword evidence="7" id="KW-0256">Endoplasmic reticulum</keyword>
<evidence type="ECO:0000256" key="15">
    <source>
        <dbReference type="ARBA" id="ARBA00048656"/>
    </source>
</evidence>
<dbReference type="CDD" id="cd07225">
    <property type="entry name" value="Pat_PNPLA6_PNPLA7"/>
    <property type="match status" value="1"/>
</dbReference>